<evidence type="ECO:0000256" key="3">
    <source>
        <dbReference type="ARBA" id="ARBA00022989"/>
    </source>
</evidence>
<evidence type="ECO:0008006" key="7">
    <source>
        <dbReference type="Google" id="ProtNLM"/>
    </source>
</evidence>
<sequence>MNLLTAIGLGSAPLATPVPNYGPSCLIFHFVWAYGVLSSRTLKQYFGIDHNVSPREDLNKYGEAAVREGKLTQAQLAMLRRNEAAHANAVENFALLVAAISLATFSGVPRTTINRAALTYTFARVSYGFIYIFVDRPLLSQLRGVTWWIGNLSCLTLLWKAGNLLSG</sequence>
<keyword evidence="3" id="KW-1133">Transmembrane helix</keyword>
<accession>A0A0F8WT26</accession>
<proteinExistence type="predicted"/>
<evidence type="ECO:0000256" key="4">
    <source>
        <dbReference type="ARBA" id="ARBA00023136"/>
    </source>
</evidence>
<dbReference type="PANTHER" id="PTHR35371">
    <property type="entry name" value="INNER MEMBRANE PROTEIN"/>
    <property type="match status" value="1"/>
</dbReference>
<gene>
    <name evidence="5" type="ORF">ARAM_000102</name>
</gene>
<evidence type="ECO:0000256" key="1">
    <source>
        <dbReference type="ARBA" id="ARBA00004370"/>
    </source>
</evidence>
<name>A0A0F8WT26_9EURO</name>
<keyword evidence="2" id="KW-0812">Transmembrane</keyword>
<keyword evidence="4" id="KW-0472">Membrane</keyword>
<protein>
    <recommendedName>
        <fullName evidence="7">MAPEG family protein</fullName>
    </recommendedName>
</protein>
<dbReference type="SUPFAM" id="SSF161084">
    <property type="entry name" value="MAPEG domain-like"/>
    <property type="match status" value="1"/>
</dbReference>
<dbReference type="Pfam" id="PF01124">
    <property type="entry name" value="MAPEG"/>
    <property type="match status" value="1"/>
</dbReference>
<dbReference type="GO" id="GO:0016020">
    <property type="term" value="C:membrane"/>
    <property type="evidence" value="ECO:0007669"/>
    <property type="project" value="UniProtKB-SubCell"/>
</dbReference>
<dbReference type="AlphaFoldDB" id="A0A0F8WT26"/>
<comment type="caution">
    <text evidence="5">The sequence shown here is derived from an EMBL/GenBank/DDBJ whole genome shotgun (WGS) entry which is preliminary data.</text>
</comment>
<dbReference type="EMBL" id="JZBS01003589">
    <property type="protein sequence ID" value="KKK14402.1"/>
    <property type="molecule type" value="Genomic_DNA"/>
</dbReference>
<dbReference type="InterPro" id="IPR023352">
    <property type="entry name" value="MAPEG-like_dom_sf"/>
</dbReference>
<reference evidence="5 6" key="1">
    <citation type="submission" date="2015-02" db="EMBL/GenBank/DDBJ databases">
        <title>Draft Genome Sequences of Two Closely-Related Aflatoxigenic Aspergillus Species Obtained from the Cote d'Ivoire.</title>
        <authorList>
            <person name="Moore G.G."/>
            <person name="Beltz S.B."/>
            <person name="Mack B.M."/>
        </authorList>
    </citation>
    <scope>NUCLEOTIDE SEQUENCE [LARGE SCALE GENOMIC DNA]</scope>
    <source>
        <strain evidence="5 6">SRRC1468</strain>
    </source>
</reference>
<comment type="subcellular location">
    <subcellularLocation>
        <location evidence="1">Membrane</location>
    </subcellularLocation>
</comment>
<dbReference type="PANTHER" id="PTHR35371:SF2">
    <property type="entry name" value="MAPEG FAMILY PROTEIN"/>
    <property type="match status" value="1"/>
</dbReference>
<evidence type="ECO:0000313" key="6">
    <source>
        <dbReference type="Proteomes" id="UP000034291"/>
    </source>
</evidence>
<dbReference type="Gene3D" id="1.20.120.550">
    <property type="entry name" value="Membrane associated eicosanoid/glutathione metabolism-like domain"/>
    <property type="match status" value="1"/>
</dbReference>
<evidence type="ECO:0000313" key="5">
    <source>
        <dbReference type="EMBL" id="KKK14402.1"/>
    </source>
</evidence>
<dbReference type="OrthoDB" id="2122304at2759"/>
<dbReference type="Proteomes" id="UP000034291">
    <property type="component" value="Unassembled WGS sequence"/>
</dbReference>
<evidence type="ECO:0000256" key="2">
    <source>
        <dbReference type="ARBA" id="ARBA00022692"/>
    </source>
</evidence>
<keyword evidence="6" id="KW-1185">Reference proteome</keyword>
<dbReference type="InterPro" id="IPR001129">
    <property type="entry name" value="Membr-assoc_MAPEG"/>
</dbReference>
<organism evidence="5 6">
    <name type="scientific">Aspergillus rambellii</name>
    <dbReference type="NCBI Taxonomy" id="308745"/>
    <lineage>
        <taxon>Eukaryota</taxon>
        <taxon>Fungi</taxon>
        <taxon>Dikarya</taxon>
        <taxon>Ascomycota</taxon>
        <taxon>Pezizomycotina</taxon>
        <taxon>Eurotiomycetes</taxon>
        <taxon>Eurotiomycetidae</taxon>
        <taxon>Eurotiales</taxon>
        <taxon>Aspergillaceae</taxon>
        <taxon>Aspergillus</taxon>
        <taxon>Aspergillus subgen. Nidulantes</taxon>
    </lineage>
</organism>